<evidence type="ECO:0000313" key="3">
    <source>
        <dbReference type="Proteomes" id="UP000580043"/>
    </source>
</evidence>
<evidence type="ECO:0008006" key="4">
    <source>
        <dbReference type="Google" id="ProtNLM"/>
    </source>
</evidence>
<dbReference type="Proteomes" id="UP000580043">
    <property type="component" value="Unassembled WGS sequence"/>
</dbReference>
<accession>A0A848GH53</accession>
<proteinExistence type="predicted"/>
<evidence type="ECO:0000256" key="1">
    <source>
        <dbReference type="SAM" id="SignalP"/>
    </source>
</evidence>
<dbReference type="PROSITE" id="PS51257">
    <property type="entry name" value="PROKAR_LIPOPROTEIN"/>
    <property type="match status" value="1"/>
</dbReference>
<dbReference type="RefSeq" id="WP_169148339.1">
    <property type="nucleotide sequence ID" value="NZ_JABBGA010000036.1"/>
</dbReference>
<keyword evidence="1" id="KW-0732">Signal</keyword>
<name>A0A848GH53_9RHOO</name>
<dbReference type="EMBL" id="JABBGA010000036">
    <property type="protein sequence ID" value="NML28821.1"/>
    <property type="molecule type" value="Genomic_DNA"/>
</dbReference>
<evidence type="ECO:0000313" key="2">
    <source>
        <dbReference type="EMBL" id="NML28821.1"/>
    </source>
</evidence>
<feature type="chain" id="PRO_5032298777" description="Lipoprotein" evidence="1">
    <location>
        <begin position="25"/>
        <end position="156"/>
    </location>
</feature>
<sequence>MKKPFALPVLIALTLAGCATDPNAGGGMFSSNAGKAYIYTPEEQANMTADGTIPTMLTPSEVRELFANPRKISKPTGEVNYCDAGLAALVQSRRNEALAAIDAACGGKDQYSIRHEGLGNVKARYAGNIQLTPGCTRSKVIIFRCNGAQPKPDMRK</sequence>
<protein>
    <recommendedName>
        <fullName evidence="4">Lipoprotein</fullName>
    </recommendedName>
</protein>
<reference evidence="2 3" key="1">
    <citation type="submission" date="2020-04" db="EMBL/GenBank/DDBJ databases">
        <title>Zoogloea sp. G-4-1-14 isolated from soil.</title>
        <authorList>
            <person name="Dahal R.H."/>
        </authorList>
    </citation>
    <scope>NUCLEOTIDE SEQUENCE [LARGE SCALE GENOMIC DNA]</scope>
    <source>
        <strain evidence="2 3">G-4-1-14</strain>
    </source>
</reference>
<keyword evidence="3" id="KW-1185">Reference proteome</keyword>
<comment type="caution">
    <text evidence="2">The sequence shown here is derived from an EMBL/GenBank/DDBJ whole genome shotgun (WGS) entry which is preliminary data.</text>
</comment>
<organism evidence="2 3">
    <name type="scientific">Zoogloea dura</name>
    <dbReference type="NCBI Taxonomy" id="2728840"/>
    <lineage>
        <taxon>Bacteria</taxon>
        <taxon>Pseudomonadati</taxon>
        <taxon>Pseudomonadota</taxon>
        <taxon>Betaproteobacteria</taxon>
        <taxon>Rhodocyclales</taxon>
        <taxon>Zoogloeaceae</taxon>
        <taxon>Zoogloea</taxon>
    </lineage>
</organism>
<feature type="signal peptide" evidence="1">
    <location>
        <begin position="1"/>
        <end position="24"/>
    </location>
</feature>
<dbReference type="AlphaFoldDB" id="A0A848GH53"/>
<gene>
    <name evidence="2" type="ORF">HHL15_24005</name>
</gene>